<evidence type="ECO:0000313" key="4">
    <source>
        <dbReference type="Proteomes" id="UP000094769"/>
    </source>
</evidence>
<name>A0A7Z0VLL7_9GAMM</name>
<sequence>MLPKFEYGEAVRVIRNLRNDGTYPGKPTGRLLIRRGSVGYVRDVGTFLQDQLIYSVDFIDDGIMVGCREQELQLETDPWIPTRFEFRDKVTPKLPLSIRGDVIARSGDEGEIEKVLRDHPGGPAYHARFNGRILLVLEPVLEFLHAVDEET</sequence>
<reference evidence="3 4" key="1">
    <citation type="submission" date="2016-06" db="EMBL/GenBank/DDBJ databases">
        <title>Genome sequence of endosymbiont of Candidatus Endolucinida thiodiazotropha.</title>
        <authorList>
            <person name="Poehlein A."/>
            <person name="Koenig S."/>
            <person name="Heiden S.E."/>
            <person name="Thuermer A."/>
            <person name="Voget S."/>
            <person name="Daniel R."/>
            <person name="Markert S."/>
            <person name="Gros O."/>
            <person name="Schweder T."/>
        </authorList>
    </citation>
    <scope>NUCLEOTIDE SEQUENCE [LARGE SCALE GENOMIC DNA]</scope>
    <source>
        <strain evidence="3 4">COS</strain>
    </source>
</reference>
<dbReference type="Pfam" id="PF04319">
    <property type="entry name" value="NifZ"/>
    <property type="match status" value="1"/>
</dbReference>
<dbReference type="EMBL" id="MARB01000010">
    <property type="protein sequence ID" value="ODJ87605.1"/>
    <property type="molecule type" value="Genomic_DNA"/>
</dbReference>
<protein>
    <submittedName>
        <fullName evidence="3">Nitrogen fixation protein NifZ</fullName>
    </submittedName>
</protein>
<dbReference type="AlphaFoldDB" id="A0A7Z0VLL7"/>
<keyword evidence="4" id="KW-1185">Reference proteome</keyword>
<comment type="caution">
    <text evidence="3">The sequence shown here is derived from an EMBL/GenBank/DDBJ whole genome shotgun (WGS) entry which is preliminary data.</text>
</comment>
<evidence type="ECO:0000313" key="3">
    <source>
        <dbReference type="EMBL" id="ODJ87605.1"/>
    </source>
</evidence>
<gene>
    <name evidence="3" type="ORF">CODIS_20200</name>
</gene>
<dbReference type="Proteomes" id="UP000094769">
    <property type="component" value="Unassembled WGS sequence"/>
</dbReference>
<dbReference type="GO" id="GO:0009399">
    <property type="term" value="P:nitrogen fixation"/>
    <property type="evidence" value="ECO:0007669"/>
    <property type="project" value="InterPro"/>
</dbReference>
<evidence type="ECO:0000256" key="2">
    <source>
        <dbReference type="ARBA" id="ARBA00023231"/>
    </source>
</evidence>
<dbReference type="RefSeq" id="WP_069124630.1">
    <property type="nucleotide sequence ID" value="NZ_MARB01000010.1"/>
</dbReference>
<keyword evidence="2" id="KW-0535">Nitrogen fixation</keyword>
<proteinExistence type="inferred from homology"/>
<organism evidence="3 4">
    <name type="scientific">Candidatus Thiodiazotropha endolucinida</name>
    <dbReference type="NCBI Taxonomy" id="1655433"/>
    <lineage>
        <taxon>Bacteria</taxon>
        <taxon>Pseudomonadati</taxon>
        <taxon>Pseudomonadota</taxon>
        <taxon>Gammaproteobacteria</taxon>
        <taxon>Chromatiales</taxon>
        <taxon>Sedimenticolaceae</taxon>
        <taxon>Candidatus Thiodiazotropha</taxon>
    </lineage>
</organism>
<comment type="similarity">
    <text evidence="1">Belongs to the NifZ family.</text>
</comment>
<evidence type="ECO:0000256" key="1">
    <source>
        <dbReference type="ARBA" id="ARBA00008027"/>
    </source>
</evidence>
<accession>A0A7Z0VLL7</accession>
<dbReference type="InterPro" id="IPR007415">
    <property type="entry name" value="Nitrogenase_MoFe_mat_NifZ"/>
</dbReference>
<dbReference type="OrthoDB" id="9801083at2"/>